<keyword evidence="6" id="KW-0695">RNA-directed DNA polymerase</keyword>
<dbReference type="PROSITE" id="PS50994">
    <property type="entry name" value="INTEGRASE"/>
    <property type="match status" value="1"/>
</dbReference>
<evidence type="ECO:0000259" key="9">
    <source>
        <dbReference type="PROSITE" id="PS50994"/>
    </source>
</evidence>
<keyword evidence="4" id="KW-0255">Endonuclease</keyword>
<protein>
    <recommendedName>
        <fullName evidence="9">Integrase catalytic domain-containing protein</fullName>
    </recommendedName>
</protein>
<dbReference type="InterPro" id="IPR021109">
    <property type="entry name" value="Peptidase_aspartic_dom_sf"/>
</dbReference>
<evidence type="ECO:0000256" key="3">
    <source>
        <dbReference type="ARBA" id="ARBA00022722"/>
    </source>
</evidence>
<dbReference type="EMBL" id="CAXAMN010018358">
    <property type="protein sequence ID" value="CAK9052327.1"/>
    <property type="molecule type" value="Genomic_DNA"/>
</dbReference>
<evidence type="ECO:0000313" key="10">
    <source>
        <dbReference type="EMBL" id="CAK9052327.1"/>
    </source>
</evidence>
<keyword evidence="1" id="KW-0808">Transferase</keyword>
<keyword evidence="5" id="KW-0378">Hydrolase</keyword>
<evidence type="ECO:0000256" key="1">
    <source>
        <dbReference type="ARBA" id="ARBA00022679"/>
    </source>
</evidence>
<dbReference type="Proteomes" id="UP001642484">
    <property type="component" value="Unassembled WGS sequence"/>
</dbReference>
<keyword evidence="2" id="KW-0548">Nucleotidyltransferase</keyword>
<feature type="region of interest" description="Disordered" evidence="8">
    <location>
        <begin position="889"/>
        <end position="972"/>
    </location>
</feature>
<dbReference type="Gene3D" id="3.30.420.10">
    <property type="entry name" value="Ribonuclease H-like superfamily/Ribonuclease H"/>
    <property type="match status" value="1"/>
</dbReference>
<dbReference type="InterPro" id="IPR001584">
    <property type="entry name" value="Integrase_cat-core"/>
</dbReference>
<dbReference type="PANTHER" id="PTHR41694:SF3">
    <property type="entry name" value="RNA-DIRECTED DNA POLYMERASE-RELATED"/>
    <property type="match status" value="1"/>
</dbReference>
<proteinExistence type="predicted"/>
<feature type="non-terminal residue" evidence="10">
    <location>
        <position position="1519"/>
    </location>
</feature>
<evidence type="ECO:0000256" key="4">
    <source>
        <dbReference type="ARBA" id="ARBA00022759"/>
    </source>
</evidence>
<feature type="domain" description="Integrase catalytic" evidence="9">
    <location>
        <begin position="593"/>
        <end position="771"/>
    </location>
</feature>
<dbReference type="PANTHER" id="PTHR41694">
    <property type="entry name" value="ENDOGENOUS RETROVIRUS GROUP K MEMBER POL PROTEIN"/>
    <property type="match status" value="1"/>
</dbReference>
<feature type="compositionally biased region" description="Polar residues" evidence="8">
    <location>
        <begin position="34"/>
        <end position="49"/>
    </location>
</feature>
<evidence type="ECO:0000256" key="2">
    <source>
        <dbReference type="ARBA" id="ARBA00022695"/>
    </source>
</evidence>
<feature type="compositionally biased region" description="Basic and acidic residues" evidence="8">
    <location>
        <begin position="898"/>
        <end position="907"/>
    </location>
</feature>
<evidence type="ECO:0000256" key="7">
    <source>
        <dbReference type="SAM" id="Coils"/>
    </source>
</evidence>
<keyword evidence="11" id="KW-1185">Reference proteome</keyword>
<organism evidence="10 11">
    <name type="scientific">Durusdinium trenchii</name>
    <dbReference type="NCBI Taxonomy" id="1381693"/>
    <lineage>
        <taxon>Eukaryota</taxon>
        <taxon>Sar</taxon>
        <taxon>Alveolata</taxon>
        <taxon>Dinophyceae</taxon>
        <taxon>Suessiales</taxon>
        <taxon>Symbiodiniaceae</taxon>
        <taxon>Durusdinium</taxon>
    </lineage>
</organism>
<accession>A0ABP0MNB5</accession>
<comment type="caution">
    <text evidence="10">The sequence shown here is derived from an EMBL/GenBank/DDBJ whole genome shotgun (WGS) entry which is preliminary data.</text>
</comment>
<reference evidence="10 11" key="1">
    <citation type="submission" date="2024-02" db="EMBL/GenBank/DDBJ databases">
        <authorList>
            <person name="Chen Y."/>
            <person name="Shah S."/>
            <person name="Dougan E. K."/>
            <person name="Thang M."/>
            <person name="Chan C."/>
        </authorList>
    </citation>
    <scope>NUCLEOTIDE SEQUENCE [LARGE SCALE GENOMIC DNA]</scope>
</reference>
<name>A0ABP0MNB5_9DINO</name>
<keyword evidence="7" id="KW-0175">Coiled coil</keyword>
<evidence type="ECO:0000256" key="8">
    <source>
        <dbReference type="SAM" id="MobiDB-lite"/>
    </source>
</evidence>
<feature type="coiled-coil region" evidence="7">
    <location>
        <begin position="1416"/>
        <end position="1450"/>
    </location>
</feature>
<dbReference type="SUPFAM" id="SSF53098">
    <property type="entry name" value="Ribonuclease H-like"/>
    <property type="match status" value="1"/>
</dbReference>
<dbReference type="InterPro" id="IPR012337">
    <property type="entry name" value="RNaseH-like_sf"/>
</dbReference>
<keyword evidence="3" id="KW-0540">Nuclease</keyword>
<dbReference type="InterPro" id="IPR036397">
    <property type="entry name" value="RNaseH_sf"/>
</dbReference>
<evidence type="ECO:0000256" key="6">
    <source>
        <dbReference type="ARBA" id="ARBA00022918"/>
    </source>
</evidence>
<dbReference type="Pfam" id="PF00665">
    <property type="entry name" value="rve"/>
    <property type="match status" value="1"/>
</dbReference>
<sequence>MQSWAKTTKVADSLSTVVGSAPSTRPARVEATSLVRTTHTPKPSTTGSGKRQAVESVATLADEQSMVIFEDSYGRERPDCAMLDPGASSFLMNSGPLIRYVHHLKQLGFDTNDLQLNRCERTFHFGGDHQKVSTWTCKLPFYINNTYGVVQGFVLKGETPMLIGRPVIQALEMTIDFSQQRLKFGDHPWQQAVLGKHEEYLLALTDTFDSDQLSMEPSFDLQLEETLGDPGTFDDFLTEEHIYQVEESIEDQGSPMPMKRWKTLISNSQTQLNRLHAYVDNVIREEGHPPPRVLWEVYAGKSRLSQLAEALGMKVEVFSFATGWNFSLASHRALFTQRLQEEEPDELFLSPSCGPWSKMQNISATTEQRKEALYTLREWHHRVHLGFCKQAYLQQVQHGRHAHLEQPTQALSWSTNALKHLPGHNARFHQCRYGCVCCDTDGVWRPAKKDATIRTTKRAVAESMNLLCDHSHEHCRLEGHIPGIGKRTSYMEDYQPAFAAVLGTAISACERPQAWDGAFAVQEMQSYLGKLVDLHAEGKQEALRVVQKLHRNLGHPSAQSLVDLLTARGASATVLSVAENYLCSSCLRYKKPNQAAPASIKEAQHFNQVAQSDVFWIKLGKKKMPILAILDVATRFQAAALLDSERTQDYIKALERHWVAHFGVPQQLITDEGRGWLSDEFGQWTDEHSILHNVAPGEAHERLGHVERRHSVLRKALEVYMHDLSLEDRDGVKQALAYVLPQLNAQPTVSGYSPTQWVLGYQPAQPGLLSSADCALKTSDDFEEHLHRRNMAKTAIIQADTDRRLRRALLRRYAGTNQRLLPGQICHYWRDAQQNDLCKIRWREFNHLENTAVENLADANRVLQSLKSRGVTRFIDLDKVNRQNLLDVDEHEEDLDEPDSKRRRLDELPQEIEDYTPSIPDEDFHMTPVEPASAPDLPGPPAEHEDPEPPATEPSGPPAAFQKPEKPETFQQQRMRLDRQETMSFGPQRTARASMTPYMKPPQPENAETVFEVEDLDADSLPPGWIFQKDTKTLELKSSLKDFWEIKGGCLIRHHVNPRSKLFDIRDRRDLPVPVEDLDDVQVTVYREPGSNPHSVTNHFKTESIFKSTKNSKNAAPVPKKWIGQTIFQITAAKRQEWGMTSSSTTTSATSMRFVRKAAQAAKTHHIRQVKKDKGRLKEIFDFRTWQEDSETMEYCGVTHNRSDFAWSLSQKNFIQKVKPVTIHRGRGPEDEMNEHDRSQLRALLGSLQWPAVQSQPHLQCSAGLISGQQKTNKLRAIVEGNSLLRFATENSDITLRYEPFESIHSWQDLSKVKAVLAGNNFIQALDVDACPVEQEYFWSPLTVLCTLPMLFSAILSFATYKFVRFLERRHWRNLVNTPIRVTTGRHERHEQALKDQLRDLHLQHVEKVCELEERLAELTARNQFLRTENDAVLAENHADQDELAELNDRHRRSCALFTRAFREIQGHLEDCPLEHGVVTTPFGAAWHAEETCAQTPFVTNSVSGTTLHEDFQEFVREE</sequence>
<dbReference type="Gene3D" id="2.40.70.10">
    <property type="entry name" value="Acid Proteases"/>
    <property type="match status" value="1"/>
</dbReference>
<evidence type="ECO:0000256" key="5">
    <source>
        <dbReference type="ARBA" id="ARBA00022801"/>
    </source>
</evidence>
<gene>
    <name evidence="10" type="ORF">CCMP2556_LOCUS26411</name>
</gene>
<feature type="region of interest" description="Disordered" evidence="8">
    <location>
        <begin position="15"/>
        <end position="53"/>
    </location>
</feature>
<evidence type="ECO:0000313" key="11">
    <source>
        <dbReference type="Proteomes" id="UP001642484"/>
    </source>
</evidence>